<keyword evidence="1" id="KW-0812">Transmembrane</keyword>
<dbReference type="Pfam" id="PF12725">
    <property type="entry name" value="DUF3810"/>
    <property type="match status" value="1"/>
</dbReference>
<keyword evidence="3" id="KW-1185">Reference proteome</keyword>
<dbReference type="InterPro" id="IPR024294">
    <property type="entry name" value="DUF3810"/>
</dbReference>
<dbReference type="EMBL" id="JBHTJM010000008">
    <property type="protein sequence ID" value="MFD0963929.1"/>
    <property type="molecule type" value="Genomic_DNA"/>
</dbReference>
<gene>
    <name evidence="2" type="ORF">ACFQ1O_07940</name>
</gene>
<keyword evidence="1" id="KW-1133">Transmembrane helix</keyword>
<evidence type="ECO:0000256" key="1">
    <source>
        <dbReference type="SAM" id="Phobius"/>
    </source>
</evidence>
<accession>A0ABW3I234</accession>
<feature type="transmembrane region" description="Helical" evidence="1">
    <location>
        <begin position="7"/>
        <end position="29"/>
    </location>
</feature>
<dbReference type="RefSeq" id="WP_377715145.1">
    <property type="nucleotide sequence ID" value="NZ_JBHTJM010000008.1"/>
</dbReference>
<name>A0ABW3I234_9FLAO</name>
<proteinExistence type="predicted"/>
<protein>
    <submittedName>
        <fullName evidence="2">DUF3810 domain-containing protein</fullName>
    </submittedName>
</protein>
<comment type="caution">
    <text evidence="2">The sequence shown here is derived from an EMBL/GenBank/DDBJ whole genome shotgun (WGS) entry which is preliminary data.</text>
</comment>
<keyword evidence="1" id="KW-0472">Membrane</keyword>
<feature type="transmembrane region" description="Helical" evidence="1">
    <location>
        <begin position="86"/>
        <end position="106"/>
    </location>
</feature>
<dbReference type="Proteomes" id="UP001596997">
    <property type="component" value="Unassembled WGS sequence"/>
</dbReference>
<sequence>MTLSKKGLLAILLPIQIILLKLLAMFPSFIERYYSNGIYSIISKTSRYILGWIPFSVGDICYLLLFFMITRWLYKNIKKIYKKEQLLTITSFLSVIYFLFHFLWGLNYYRLPLHNSLGLEKEYTTKELIITTKSFIEKANHIHLKTVRNDSLKVSIPYNRNKIFLKTTNAYKNLENIFPELKYQPRSIKKSILSLPLTYMGFSGYLNPFTNEAQVNYLIPKYYFPFVSCHEEAHQLGFAAENETNFIGCLATMSSTDLYFQYSGTVSALRYCLREVYKRDKTLYDDLLKTINKGILANYKESRDFWDSYQNPIEPLFKSSYDTFLKANNQSNGIKSYSYVVALLVNYELYYSKETN</sequence>
<organism evidence="2 3">
    <name type="scientific">Pseudofulvibacter geojedonensis</name>
    <dbReference type="NCBI Taxonomy" id="1123758"/>
    <lineage>
        <taxon>Bacteria</taxon>
        <taxon>Pseudomonadati</taxon>
        <taxon>Bacteroidota</taxon>
        <taxon>Flavobacteriia</taxon>
        <taxon>Flavobacteriales</taxon>
        <taxon>Flavobacteriaceae</taxon>
        <taxon>Pseudofulvibacter</taxon>
    </lineage>
</organism>
<evidence type="ECO:0000313" key="3">
    <source>
        <dbReference type="Proteomes" id="UP001596997"/>
    </source>
</evidence>
<reference evidence="3" key="1">
    <citation type="journal article" date="2019" name="Int. J. Syst. Evol. Microbiol.">
        <title>The Global Catalogue of Microorganisms (GCM) 10K type strain sequencing project: providing services to taxonomists for standard genome sequencing and annotation.</title>
        <authorList>
            <consortium name="The Broad Institute Genomics Platform"/>
            <consortium name="The Broad Institute Genome Sequencing Center for Infectious Disease"/>
            <person name="Wu L."/>
            <person name="Ma J."/>
        </authorList>
    </citation>
    <scope>NUCLEOTIDE SEQUENCE [LARGE SCALE GENOMIC DNA]</scope>
    <source>
        <strain evidence="3">CCUG 62114</strain>
    </source>
</reference>
<evidence type="ECO:0000313" key="2">
    <source>
        <dbReference type="EMBL" id="MFD0963929.1"/>
    </source>
</evidence>
<feature type="transmembrane region" description="Helical" evidence="1">
    <location>
        <begin position="49"/>
        <end position="74"/>
    </location>
</feature>